<dbReference type="RefSeq" id="WP_300953484.1">
    <property type="nucleotide sequence ID" value="NZ_JAUHJQ010000006.1"/>
</dbReference>
<keyword evidence="2" id="KW-0012">Acyltransferase</keyword>
<feature type="domain" description="BioF2-like acetyltransferase" evidence="1">
    <location>
        <begin position="159"/>
        <end position="296"/>
    </location>
</feature>
<protein>
    <submittedName>
        <fullName evidence="2">GNAT family N-acetyltransferase</fullName>
        <ecNumber evidence="2">2.3.1.-</ecNumber>
    </submittedName>
</protein>
<organism evidence="2 3">
    <name type="scientific">Nocardioides oceani</name>
    <dbReference type="NCBI Taxonomy" id="3058369"/>
    <lineage>
        <taxon>Bacteria</taxon>
        <taxon>Bacillati</taxon>
        <taxon>Actinomycetota</taxon>
        <taxon>Actinomycetes</taxon>
        <taxon>Propionibacteriales</taxon>
        <taxon>Nocardioidaceae</taxon>
        <taxon>Nocardioides</taxon>
    </lineage>
</organism>
<proteinExistence type="predicted"/>
<dbReference type="Pfam" id="PF13480">
    <property type="entry name" value="Acetyltransf_6"/>
    <property type="match status" value="1"/>
</dbReference>
<evidence type="ECO:0000259" key="1">
    <source>
        <dbReference type="Pfam" id="PF13480"/>
    </source>
</evidence>
<evidence type="ECO:0000313" key="2">
    <source>
        <dbReference type="EMBL" id="MDN4174392.1"/>
    </source>
</evidence>
<accession>A0ABT8FJ23</accession>
<reference evidence="2" key="1">
    <citation type="submission" date="2023-06" db="EMBL/GenBank/DDBJ databases">
        <title>Draft genome sequence of Nocardioides sp. SOB77.</title>
        <authorList>
            <person name="Zhang G."/>
        </authorList>
    </citation>
    <scope>NUCLEOTIDE SEQUENCE</scope>
    <source>
        <strain evidence="2">SOB77</strain>
    </source>
</reference>
<keyword evidence="3" id="KW-1185">Reference proteome</keyword>
<comment type="caution">
    <text evidence="2">The sequence shown here is derived from an EMBL/GenBank/DDBJ whole genome shotgun (WGS) entry which is preliminary data.</text>
</comment>
<dbReference type="SUPFAM" id="SSF55729">
    <property type="entry name" value="Acyl-CoA N-acyltransferases (Nat)"/>
    <property type="match status" value="1"/>
</dbReference>
<dbReference type="EMBL" id="JAUHJQ010000006">
    <property type="protein sequence ID" value="MDN4174392.1"/>
    <property type="molecule type" value="Genomic_DNA"/>
</dbReference>
<keyword evidence="2" id="KW-0808">Transferase</keyword>
<dbReference type="Proteomes" id="UP001168620">
    <property type="component" value="Unassembled WGS sequence"/>
</dbReference>
<dbReference type="Gene3D" id="3.40.630.30">
    <property type="match status" value="1"/>
</dbReference>
<dbReference type="InterPro" id="IPR016181">
    <property type="entry name" value="Acyl_CoA_acyltransferase"/>
</dbReference>
<sequence>MHADRGSTVVVRHDFDTETARWARISHHTPHPSPFLQPWWLRHVSRGTPTHLVVLAGDEPVGGIALTGRRVLGVELLRPAGHGVPCPDHVDLVAVPGHEEAVAEAFARWFARPGARVLDLAGAPERSLAAHALGVAATTMDVAPYEPLDGGFLASRSASFRRNVRRTETRLARAGVRQWTAAPATVEDALDAFEALHRDRPDRAPLLAQMPRLRPALVEAVACGEARVDVLEVGGRSAAVSVAFVVAGRVALYQLARSTDREHDGAGTALLVRVVEQAAAEGCHEVDLLRGEEAYKAGFASRQRVLTRVRAARGVRGRLLLAAWDGVRRLNALRRA</sequence>
<dbReference type="EC" id="2.3.1.-" evidence="2"/>
<dbReference type="InterPro" id="IPR038740">
    <property type="entry name" value="BioF2-like_GNAT_dom"/>
</dbReference>
<name>A0ABT8FJ23_9ACTN</name>
<dbReference type="GO" id="GO:0016746">
    <property type="term" value="F:acyltransferase activity"/>
    <property type="evidence" value="ECO:0007669"/>
    <property type="project" value="UniProtKB-KW"/>
</dbReference>
<evidence type="ECO:0000313" key="3">
    <source>
        <dbReference type="Proteomes" id="UP001168620"/>
    </source>
</evidence>
<gene>
    <name evidence="2" type="ORF">QWY28_15620</name>
</gene>